<comment type="caution">
    <text evidence="1">The sequence shown here is derived from an EMBL/GenBank/DDBJ whole genome shotgun (WGS) entry which is preliminary data.</text>
</comment>
<gene>
    <name evidence="1" type="ORF">GCM10010911_52750</name>
</gene>
<organism evidence="1 2">
    <name type="scientific">Paenibacillus nasutitermitis</name>
    <dbReference type="NCBI Taxonomy" id="1652958"/>
    <lineage>
        <taxon>Bacteria</taxon>
        <taxon>Bacillati</taxon>
        <taxon>Bacillota</taxon>
        <taxon>Bacilli</taxon>
        <taxon>Bacillales</taxon>
        <taxon>Paenibacillaceae</taxon>
        <taxon>Paenibacillus</taxon>
    </lineage>
</organism>
<keyword evidence="2" id="KW-1185">Reference proteome</keyword>
<evidence type="ECO:0000313" key="2">
    <source>
        <dbReference type="Proteomes" id="UP000612456"/>
    </source>
</evidence>
<dbReference type="AlphaFoldDB" id="A0A916ZDB6"/>
<name>A0A916ZDB6_9BACL</name>
<sequence>MKRLSFSQSLQTDFFPTYTSPFRCLKNRVGRGRLDELGYEMSAIRSDDL</sequence>
<dbReference type="Proteomes" id="UP000612456">
    <property type="component" value="Unassembled WGS sequence"/>
</dbReference>
<reference evidence="1" key="2">
    <citation type="submission" date="2020-09" db="EMBL/GenBank/DDBJ databases">
        <authorList>
            <person name="Sun Q."/>
            <person name="Zhou Y."/>
        </authorList>
    </citation>
    <scope>NUCLEOTIDE SEQUENCE</scope>
    <source>
        <strain evidence="1">CGMCC 1.15178</strain>
    </source>
</reference>
<proteinExistence type="predicted"/>
<dbReference type="EMBL" id="BMHP01000004">
    <property type="protein sequence ID" value="GGD87733.1"/>
    <property type="molecule type" value="Genomic_DNA"/>
</dbReference>
<protein>
    <submittedName>
        <fullName evidence="1">Uncharacterized protein</fullName>
    </submittedName>
</protein>
<reference evidence="1" key="1">
    <citation type="journal article" date="2014" name="Int. J. Syst. Evol. Microbiol.">
        <title>Complete genome sequence of Corynebacterium casei LMG S-19264T (=DSM 44701T), isolated from a smear-ripened cheese.</title>
        <authorList>
            <consortium name="US DOE Joint Genome Institute (JGI-PGF)"/>
            <person name="Walter F."/>
            <person name="Albersmeier A."/>
            <person name="Kalinowski J."/>
            <person name="Ruckert C."/>
        </authorList>
    </citation>
    <scope>NUCLEOTIDE SEQUENCE</scope>
    <source>
        <strain evidence="1">CGMCC 1.15178</strain>
    </source>
</reference>
<accession>A0A916ZDB6</accession>
<evidence type="ECO:0000313" key="1">
    <source>
        <dbReference type="EMBL" id="GGD87733.1"/>
    </source>
</evidence>